<reference evidence="1 2" key="1">
    <citation type="submission" date="2020-07" db="EMBL/GenBank/DDBJ databases">
        <title>Taxonomic proposal: Crassvirales, a new order of highly abundant and diverse bacterial viruses.</title>
        <authorList>
            <person name="Shkoporov A.N."/>
            <person name="Stockdale S.R."/>
            <person name="Guerin E."/>
            <person name="Ross R.P."/>
            <person name="Hill C."/>
        </authorList>
    </citation>
    <scope>NUCLEOTIDE SEQUENCE [LARGE SCALE GENOMIC DNA]</scope>
</reference>
<dbReference type="GeneID" id="65129130"/>
<protein>
    <submittedName>
        <fullName evidence="1">Uncharacterized protein</fullName>
    </submittedName>
</protein>
<keyword evidence="2" id="KW-1185">Reference proteome</keyword>
<dbReference type="KEGG" id="vg:65129130"/>
<sequence>METKDIIAEITEGRKVSEDIIKAANEDILKGREENLKQEMIRTLQNSEYKIGYSKLRLKRARAFEEVEKERLTKVGENMNRLKAGGITPEDWKKEDEKIEKEASDKLLEKKAEFSGYLKQLNHIYTDCSWSVLRDSFDRY</sequence>
<organism evidence="1 2">
    <name type="scientific">uncultured phage cr10_1</name>
    <dbReference type="NCBI Taxonomy" id="2772066"/>
    <lineage>
        <taxon>Viruses</taxon>
        <taxon>Duplodnaviria</taxon>
        <taxon>Heunggongvirae</taxon>
        <taxon>Uroviricota</taxon>
        <taxon>Caudoviricetes</taxon>
        <taxon>Crassvirales</taxon>
        <taxon>Suoliviridae</taxon>
        <taxon>Boorivirinae</taxon>
        <taxon>Canhaevirus</taxon>
        <taxon>Canhaevirus hiberniae</taxon>
    </lineage>
</organism>
<dbReference type="Proteomes" id="UP000593744">
    <property type="component" value="Segment"/>
</dbReference>
<evidence type="ECO:0000313" key="1">
    <source>
        <dbReference type="EMBL" id="QOR58681.1"/>
    </source>
</evidence>
<name>A0A7M1RXU5_9CAUD</name>
<evidence type="ECO:0000313" key="2">
    <source>
        <dbReference type="Proteomes" id="UP000593744"/>
    </source>
</evidence>
<dbReference type="EMBL" id="MT774382">
    <property type="protein sequence ID" value="QOR58681.1"/>
    <property type="molecule type" value="Genomic_DNA"/>
</dbReference>
<accession>A0A7M1RXU5</accession>
<dbReference type="RefSeq" id="YP_010110839.1">
    <property type="nucleotide sequence ID" value="NC_055875.1"/>
</dbReference>
<proteinExistence type="predicted"/>